<keyword evidence="4" id="KW-0418">Kinase</keyword>
<dbReference type="CDD" id="cd13999">
    <property type="entry name" value="STKc_MAP3K-like"/>
    <property type="match status" value="1"/>
</dbReference>
<dbReference type="EMBL" id="SPLM01000076">
    <property type="protein sequence ID" value="TMW61507.1"/>
    <property type="molecule type" value="Genomic_DNA"/>
</dbReference>
<evidence type="ECO:0000313" key="12">
    <source>
        <dbReference type="Proteomes" id="UP000794436"/>
    </source>
</evidence>
<dbReference type="SMART" id="SM00454">
    <property type="entry name" value="SAM"/>
    <property type="match status" value="1"/>
</dbReference>
<dbReference type="PROSITE" id="PS00107">
    <property type="entry name" value="PROTEIN_KINASE_ATP"/>
    <property type="match status" value="1"/>
</dbReference>
<dbReference type="InterPro" id="IPR013761">
    <property type="entry name" value="SAM/pointed_sf"/>
</dbReference>
<dbReference type="OrthoDB" id="4062651at2759"/>
<dbReference type="InterPro" id="IPR011993">
    <property type="entry name" value="PH-like_dom_sf"/>
</dbReference>
<dbReference type="Proteomes" id="UP000794436">
    <property type="component" value="Unassembled WGS sequence"/>
</dbReference>
<keyword evidence="5 6" id="KW-0067">ATP-binding</keyword>
<feature type="domain" description="PH" evidence="8">
    <location>
        <begin position="366"/>
        <end position="486"/>
    </location>
</feature>
<dbReference type="AlphaFoldDB" id="A0A8K1CDX7"/>
<proteinExistence type="predicted"/>
<evidence type="ECO:0000259" key="8">
    <source>
        <dbReference type="PROSITE" id="PS50003"/>
    </source>
</evidence>
<feature type="region of interest" description="Disordered" evidence="7">
    <location>
        <begin position="319"/>
        <end position="354"/>
    </location>
</feature>
<dbReference type="PANTHER" id="PTHR46485:SF5">
    <property type="entry name" value="CENTER DIVIDER, ISOFORM A"/>
    <property type="match status" value="1"/>
</dbReference>
<evidence type="ECO:0008006" key="13">
    <source>
        <dbReference type="Google" id="ProtNLM"/>
    </source>
</evidence>
<evidence type="ECO:0000259" key="10">
    <source>
        <dbReference type="PROSITE" id="PS50105"/>
    </source>
</evidence>
<dbReference type="PROSITE" id="PS50105">
    <property type="entry name" value="SAM_DOMAIN"/>
    <property type="match status" value="1"/>
</dbReference>
<dbReference type="GO" id="GO:0005524">
    <property type="term" value="F:ATP binding"/>
    <property type="evidence" value="ECO:0007669"/>
    <property type="project" value="UniProtKB-UniRule"/>
</dbReference>
<dbReference type="InterPro" id="IPR008271">
    <property type="entry name" value="Ser/Thr_kinase_AS"/>
</dbReference>
<name>A0A8K1CDX7_PYTOL</name>
<dbReference type="SMART" id="SM00233">
    <property type="entry name" value="PH"/>
    <property type="match status" value="1"/>
</dbReference>
<feature type="compositionally biased region" description="Acidic residues" evidence="7">
    <location>
        <begin position="324"/>
        <end position="347"/>
    </location>
</feature>
<dbReference type="InterPro" id="IPR000719">
    <property type="entry name" value="Prot_kinase_dom"/>
</dbReference>
<evidence type="ECO:0000256" key="2">
    <source>
        <dbReference type="ARBA" id="ARBA00022679"/>
    </source>
</evidence>
<evidence type="ECO:0000259" key="9">
    <source>
        <dbReference type="PROSITE" id="PS50011"/>
    </source>
</evidence>
<dbReference type="SUPFAM" id="SSF56112">
    <property type="entry name" value="Protein kinase-like (PK-like)"/>
    <property type="match status" value="1"/>
</dbReference>
<evidence type="ECO:0000256" key="4">
    <source>
        <dbReference type="ARBA" id="ARBA00022777"/>
    </source>
</evidence>
<dbReference type="GO" id="GO:0004674">
    <property type="term" value="F:protein serine/threonine kinase activity"/>
    <property type="evidence" value="ECO:0007669"/>
    <property type="project" value="UniProtKB-KW"/>
</dbReference>
<evidence type="ECO:0000256" key="1">
    <source>
        <dbReference type="ARBA" id="ARBA00022527"/>
    </source>
</evidence>
<feature type="domain" description="SAM" evidence="10">
    <location>
        <begin position="567"/>
        <end position="633"/>
    </location>
</feature>
<dbReference type="InterPro" id="IPR011009">
    <property type="entry name" value="Kinase-like_dom_sf"/>
</dbReference>
<dbReference type="PANTHER" id="PTHR46485">
    <property type="entry name" value="LIM DOMAIN KINASE 1"/>
    <property type="match status" value="1"/>
</dbReference>
<dbReference type="Pfam" id="PF00169">
    <property type="entry name" value="PH"/>
    <property type="match status" value="1"/>
</dbReference>
<keyword evidence="1" id="KW-0723">Serine/threonine-protein kinase</keyword>
<dbReference type="Gene3D" id="2.30.29.30">
    <property type="entry name" value="Pleckstrin-homology domain (PH domain)/Phosphotyrosine-binding domain (PTB)"/>
    <property type="match status" value="1"/>
</dbReference>
<dbReference type="PROSITE" id="PS50011">
    <property type="entry name" value="PROTEIN_KINASE_DOM"/>
    <property type="match status" value="1"/>
</dbReference>
<dbReference type="InterPro" id="IPR050940">
    <property type="entry name" value="Actin_reg-Ser/Thr_kinase"/>
</dbReference>
<feature type="domain" description="Protein kinase" evidence="9">
    <location>
        <begin position="26"/>
        <end position="298"/>
    </location>
</feature>
<evidence type="ECO:0000313" key="11">
    <source>
        <dbReference type="EMBL" id="TMW61507.1"/>
    </source>
</evidence>
<comment type="caution">
    <text evidence="11">The sequence shown here is derived from an EMBL/GenBank/DDBJ whole genome shotgun (WGS) entry which is preliminary data.</text>
</comment>
<dbReference type="Pfam" id="PF00069">
    <property type="entry name" value="Pkinase"/>
    <property type="match status" value="1"/>
</dbReference>
<dbReference type="SUPFAM" id="SSF50729">
    <property type="entry name" value="PH domain-like"/>
    <property type="match status" value="1"/>
</dbReference>
<dbReference type="PROSITE" id="PS00108">
    <property type="entry name" value="PROTEIN_KINASE_ST"/>
    <property type="match status" value="1"/>
</dbReference>
<protein>
    <recommendedName>
        <fullName evidence="13">TKL/LISK/LISK-DD1 protein kinase</fullName>
    </recommendedName>
</protein>
<evidence type="ECO:0000256" key="3">
    <source>
        <dbReference type="ARBA" id="ARBA00022741"/>
    </source>
</evidence>
<gene>
    <name evidence="11" type="ORF">Poli38472_012698</name>
</gene>
<feature type="compositionally biased region" description="Low complexity" evidence="7">
    <location>
        <begin position="408"/>
        <end position="419"/>
    </location>
</feature>
<dbReference type="Gene3D" id="1.10.150.50">
    <property type="entry name" value="Transcription Factor, Ets-1"/>
    <property type="match status" value="1"/>
</dbReference>
<evidence type="ECO:0000256" key="5">
    <source>
        <dbReference type="ARBA" id="ARBA00022840"/>
    </source>
</evidence>
<dbReference type="InterPro" id="IPR017441">
    <property type="entry name" value="Protein_kinase_ATP_BS"/>
</dbReference>
<sequence length="634" mass="71592">MSANQRGPENADASAACLFAIDPTAIKIGKEIGKGAFSVVYRGEYNKKHVAVKCQPKDEQGNIPQFVLKEVQILQKLQHPNILEFIGAADYYKTRQVLILSEHSNNGDLDQLLQSIRKGSVTHLGWLKMVQIALDVAAGIAFLHAHEIIHRDIKSSNILLDEHYRAKLCDFGFATEMSAWNETKPDGTTISVRRKSYCGTDAYMAPEMFLDEDYNENVDVFSFGVVLMEIICCRRANQDDFLMRLPQYKFQVRDEEFHGAMPASCPPQLARLAEQCVAFEPKDRPTCAQVVTALQEILTSKQTTMSENSETVELRPFTPREPEIFECEPQMDEEDDYEEEEEDDDEETTQRTDCCACGDRVPVSPPSYFSGVLLKRNRRGTRGWSEKVFILDRDQLHYTEVSPKNHHTSSSGSDTTSTGPRRRMSISQAPTMSTLALKDCRIWKTMEMPELCFNILNGNWKIKRELRAVNRDDLERWMKLINQAIDYANDQAETRASPAAVAPLTIRTPPGSNKAPAMTPRKPAYNGRGSRGSRERQRNHSREKSKGSEERRPEAVVSTKDQEPYEDPSDEVYQWLQTIGLGEHTSTLKSKGFASLDFIRETGIETDDLNFLGIEDPVAGEALMAAARTLRGED</sequence>
<accession>A0A8K1CDX7</accession>
<evidence type="ECO:0000256" key="7">
    <source>
        <dbReference type="SAM" id="MobiDB-lite"/>
    </source>
</evidence>
<dbReference type="PROSITE" id="PS50003">
    <property type="entry name" value="PH_DOMAIN"/>
    <property type="match status" value="1"/>
</dbReference>
<feature type="region of interest" description="Disordered" evidence="7">
    <location>
        <begin position="400"/>
        <end position="426"/>
    </location>
</feature>
<organism evidence="11 12">
    <name type="scientific">Pythium oligandrum</name>
    <name type="common">Mycoparasitic fungus</name>
    <dbReference type="NCBI Taxonomy" id="41045"/>
    <lineage>
        <taxon>Eukaryota</taxon>
        <taxon>Sar</taxon>
        <taxon>Stramenopiles</taxon>
        <taxon>Oomycota</taxon>
        <taxon>Peronosporomycetes</taxon>
        <taxon>Pythiales</taxon>
        <taxon>Pythiaceae</taxon>
        <taxon>Pythium</taxon>
    </lineage>
</organism>
<evidence type="ECO:0000256" key="6">
    <source>
        <dbReference type="PROSITE-ProRule" id="PRU10141"/>
    </source>
</evidence>
<reference evidence="11" key="1">
    <citation type="submission" date="2019-03" db="EMBL/GenBank/DDBJ databases">
        <title>Long read genome sequence of the mycoparasitic Pythium oligandrum ATCC 38472 isolated from sugarbeet rhizosphere.</title>
        <authorList>
            <person name="Gaulin E."/>
        </authorList>
    </citation>
    <scope>NUCLEOTIDE SEQUENCE</scope>
    <source>
        <strain evidence="11">ATCC 38472_TT</strain>
    </source>
</reference>
<dbReference type="Gene3D" id="1.10.510.10">
    <property type="entry name" value="Transferase(Phosphotransferase) domain 1"/>
    <property type="match status" value="1"/>
</dbReference>
<keyword evidence="12" id="KW-1185">Reference proteome</keyword>
<keyword evidence="2" id="KW-0808">Transferase</keyword>
<keyword evidence="3 6" id="KW-0547">Nucleotide-binding</keyword>
<feature type="binding site" evidence="6">
    <location>
        <position position="53"/>
    </location>
    <ligand>
        <name>ATP</name>
        <dbReference type="ChEBI" id="CHEBI:30616"/>
    </ligand>
</feature>
<dbReference type="SUPFAM" id="SSF47769">
    <property type="entry name" value="SAM/Pointed domain"/>
    <property type="match status" value="1"/>
</dbReference>
<feature type="region of interest" description="Disordered" evidence="7">
    <location>
        <begin position="493"/>
        <end position="567"/>
    </location>
</feature>
<dbReference type="SMART" id="SM00220">
    <property type="entry name" value="S_TKc"/>
    <property type="match status" value="1"/>
</dbReference>
<feature type="compositionally biased region" description="Basic and acidic residues" evidence="7">
    <location>
        <begin position="532"/>
        <end position="554"/>
    </location>
</feature>
<dbReference type="InterPro" id="IPR001660">
    <property type="entry name" value="SAM"/>
</dbReference>
<dbReference type="Gene3D" id="3.30.200.20">
    <property type="entry name" value="Phosphorylase Kinase, domain 1"/>
    <property type="match status" value="1"/>
</dbReference>
<dbReference type="InterPro" id="IPR001849">
    <property type="entry name" value="PH_domain"/>
</dbReference>